<dbReference type="Gene3D" id="3.10.350.10">
    <property type="entry name" value="LysM domain"/>
    <property type="match status" value="1"/>
</dbReference>
<dbReference type="SUPFAM" id="SSF48452">
    <property type="entry name" value="TPR-like"/>
    <property type="match status" value="1"/>
</dbReference>
<gene>
    <name evidence="4" type="ORF">METZ01_LOCUS169354</name>
</gene>
<feature type="domain" description="LysM" evidence="3">
    <location>
        <begin position="211"/>
        <end position="257"/>
    </location>
</feature>
<accession>A0A382BRN8</accession>
<dbReference type="CDD" id="cd00118">
    <property type="entry name" value="LysM"/>
    <property type="match status" value="1"/>
</dbReference>
<proteinExistence type="predicted"/>
<dbReference type="SUPFAM" id="SSF54106">
    <property type="entry name" value="LysM domain"/>
    <property type="match status" value="1"/>
</dbReference>
<organism evidence="4">
    <name type="scientific">marine metagenome</name>
    <dbReference type="NCBI Taxonomy" id="408172"/>
    <lineage>
        <taxon>unclassified sequences</taxon>
        <taxon>metagenomes</taxon>
        <taxon>ecological metagenomes</taxon>
    </lineage>
</organism>
<feature type="compositionally biased region" description="Low complexity" evidence="2">
    <location>
        <begin position="190"/>
        <end position="202"/>
    </location>
</feature>
<dbReference type="EMBL" id="UINC01031060">
    <property type="protein sequence ID" value="SVB16500.1"/>
    <property type="molecule type" value="Genomic_DNA"/>
</dbReference>
<name>A0A382BRN8_9ZZZZ</name>
<dbReference type="Pfam" id="PF01476">
    <property type="entry name" value="LysM"/>
    <property type="match status" value="1"/>
</dbReference>
<evidence type="ECO:0000256" key="2">
    <source>
        <dbReference type="SAM" id="MobiDB-lite"/>
    </source>
</evidence>
<evidence type="ECO:0000313" key="4">
    <source>
        <dbReference type="EMBL" id="SVB16500.1"/>
    </source>
</evidence>
<dbReference type="PROSITE" id="PS51257">
    <property type="entry name" value="PROKAR_LIPOPROTEIN"/>
    <property type="match status" value="1"/>
</dbReference>
<dbReference type="InterPro" id="IPR011990">
    <property type="entry name" value="TPR-like_helical_dom_sf"/>
</dbReference>
<dbReference type="SMART" id="SM00257">
    <property type="entry name" value="LysM"/>
    <property type="match status" value="1"/>
</dbReference>
<dbReference type="InterPro" id="IPR036779">
    <property type="entry name" value="LysM_dom_sf"/>
</dbReference>
<sequence length="263" mass="28728">MKFWFGLGRTMTLAMLAALVVGCEPTSGSGSRMEDDADFVRGKSRLARKDVDAAVLSFRKALANNPGNAAAHFELGLIFYEPSNEKTNYVSACYHFQRHLELQQDSSHAGNIKGFIKVCKKEIAKDIAMAPIPPSEINAIHTLRTQLAKANSEKSHLKSQVEAMRGRLQQAGSTVPEVAVAAGSSPPSVNPRANPRVAPRPNYGVRSSQNRTHTLKVGESLYSLARQYGVPFSALKAANPRLMRNSRDLRPGVTVYIPAKRTQ</sequence>
<dbReference type="AlphaFoldDB" id="A0A382BRN8"/>
<dbReference type="Gene3D" id="1.25.40.10">
    <property type="entry name" value="Tetratricopeptide repeat domain"/>
    <property type="match status" value="1"/>
</dbReference>
<feature type="region of interest" description="Disordered" evidence="2">
    <location>
        <begin position="180"/>
        <end position="210"/>
    </location>
</feature>
<dbReference type="PROSITE" id="PS51782">
    <property type="entry name" value="LYSM"/>
    <property type="match status" value="1"/>
</dbReference>
<reference evidence="4" key="1">
    <citation type="submission" date="2018-05" db="EMBL/GenBank/DDBJ databases">
        <authorList>
            <person name="Lanie J.A."/>
            <person name="Ng W.-L."/>
            <person name="Kazmierczak K.M."/>
            <person name="Andrzejewski T.M."/>
            <person name="Davidsen T.M."/>
            <person name="Wayne K.J."/>
            <person name="Tettelin H."/>
            <person name="Glass J.I."/>
            <person name="Rusch D."/>
            <person name="Podicherti R."/>
            <person name="Tsui H.-C.T."/>
            <person name="Winkler M.E."/>
        </authorList>
    </citation>
    <scope>NUCLEOTIDE SEQUENCE</scope>
</reference>
<evidence type="ECO:0000259" key="3">
    <source>
        <dbReference type="PROSITE" id="PS51782"/>
    </source>
</evidence>
<dbReference type="InterPro" id="IPR018392">
    <property type="entry name" value="LysM"/>
</dbReference>
<protein>
    <recommendedName>
        <fullName evidence="3">LysM domain-containing protein</fullName>
    </recommendedName>
</protein>
<feature type="coiled-coil region" evidence="1">
    <location>
        <begin position="140"/>
        <end position="167"/>
    </location>
</feature>
<evidence type="ECO:0000256" key="1">
    <source>
        <dbReference type="SAM" id="Coils"/>
    </source>
</evidence>
<keyword evidence="1" id="KW-0175">Coiled coil</keyword>